<evidence type="ECO:0000256" key="1">
    <source>
        <dbReference type="ARBA" id="ARBA00002264"/>
    </source>
</evidence>
<evidence type="ECO:0000256" key="11">
    <source>
        <dbReference type="RuleBase" id="RU363032"/>
    </source>
</evidence>
<evidence type="ECO:0000256" key="4">
    <source>
        <dbReference type="ARBA" id="ARBA00022448"/>
    </source>
</evidence>
<comment type="similarity">
    <text evidence="3">Belongs to the binding-protein-dependent transport system permease family. MalFG subfamily.</text>
</comment>
<feature type="transmembrane region" description="Helical" evidence="11">
    <location>
        <begin position="117"/>
        <end position="138"/>
    </location>
</feature>
<evidence type="ECO:0000256" key="9">
    <source>
        <dbReference type="ARBA" id="ARBA00023136"/>
    </source>
</evidence>
<dbReference type="GO" id="GO:0005886">
    <property type="term" value="C:plasma membrane"/>
    <property type="evidence" value="ECO:0007669"/>
    <property type="project" value="UniProtKB-SubCell"/>
</dbReference>
<dbReference type="Pfam" id="PF00528">
    <property type="entry name" value="BPD_transp_1"/>
    <property type="match status" value="1"/>
</dbReference>
<feature type="transmembrane region" description="Helical" evidence="11">
    <location>
        <begin position="249"/>
        <end position="270"/>
    </location>
</feature>
<keyword evidence="9 11" id="KW-0472">Membrane</keyword>
<dbReference type="EMBL" id="JANX01000041">
    <property type="protein sequence ID" value="KGM35219.1"/>
    <property type="molecule type" value="Genomic_DNA"/>
</dbReference>
<dbReference type="CDD" id="cd06261">
    <property type="entry name" value="TM_PBP2"/>
    <property type="match status" value="1"/>
</dbReference>
<comment type="function">
    <text evidence="1">Part of the ABC transporter complex MalEFGK involved in maltose/maltodextrin import. Probably responsible for the translocation of the substrate across the membrane.</text>
</comment>
<dbReference type="AlphaFoldDB" id="A0A0A0DAT3"/>
<evidence type="ECO:0000256" key="8">
    <source>
        <dbReference type="ARBA" id="ARBA00022989"/>
    </source>
</evidence>
<dbReference type="InterPro" id="IPR050901">
    <property type="entry name" value="BP-dep_ABC_trans_perm"/>
</dbReference>
<dbReference type="SUPFAM" id="SSF161098">
    <property type="entry name" value="MetI-like"/>
    <property type="match status" value="1"/>
</dbReference>
<evidence type="ECO:0000259" key="12">
    <source>
        <dbReference type="PROSITE" id="PS50928"/>
    </source>
</evidence>
<dbReference type="PANTHER" id="PTHR32243">
    <property type="entry name" value="MALTOSE TRANSPORT SYSTEM PERMEASE-RELATED"/>
    <property type="match status" value="1"/>
</dbReference>
<evidence type="ECO:0000256" key="3">
    <source>
        <dbReference type="ARBA" id="ARBA00009047"/>
    </source>
</evidence>
<comment type="caution">
    <text evidence="13">The sequence shown here is derived from an EMBL/GenBank/DDBJ whole genome shotgun (WGS) entry which is preliminary data.</text>
</comment>
<dbReference type="PROSITE" id="PS50928">
    <property type="entry name" value="ABC_TM1"/>
    <property type="match status" value="1"/>
</dbReference>
<dbReference type="InterPro" id="IPR035906">
    <property type="entry name" value="MetI-like_sf"/>
</dbReference>
<evidence type="ECO:0000256" key="5">
    <source>
        <dbReference type="ARBA" id="ARBA00022475"/>
    </source>
</evidence>
<organism evidence="13 14">
    <name type="scientific">Inquilinus limosus MP06</name>
    <dbReference type="NCBI Taxonomy" id="1398085"/>
    <lineage>
        <taxon>Bacteria</taxon>
        <taxon>Pseudomonadati</taxon>
        <taxon>Pseudomonadota</taxon>
        <taxon>Alphaproteobacteria</taxon>
        <taxon>Rhodospirillales</taxon>
        <taxon>Rhodospirillaceae</taxon>
        <taxon>Inquilinus</taxon>
    </lineage>
</organism>
<evidence type="ECO:0000256" key="2">
    <source>
        <dbReference type="ARBA" id="ARBA00004651"/>
    </source>
</evidence>
<dbReference type="InterPro" id="IPR000515">
    <property type="entry name" value="MetI-like"/>
</dbReference>
<comment type="subcellular location">
    <subcellularLocation>
        <location evidence="2 11">Cell membrane</location>
        <topology evidence="2 11">Multi-pass membrane protein</topology>
    </subcellularLocation>
</comment>
<evidence type="ECO:0000256" key="10">
    <source>
        <dbReference type="ARBA" id="ARBA00041109"/>
    </source>
</evidence>
<dbReference type="Proteomes" id="UP000029995">
    <property type="component" value="Unassembled WGS sequence"/>
</dbReference>
<keyword evidence="6" id="KW-0762">Sugar transport</keyword>
<accession>A0A0A0DAT3</accession>
<keyword evidence="4 11" id="KW-0813">Transport</keyword>
<proteinExistence type="inferred from homology"/>
<feature type="transmembrane region" description="Helical" evidence="11">
    <location>
        <begin position="191"/>
        <end position="215"/>
    </location>
</feature>
<protein>
    <recommendedName>
        <fullName evidence="10">Maltose/maltodextrin transport system permease protein MalG</fullName>
    </recommendedName>
</protein>
<evidence type="ECO:0000256" key="7">
    <source>
        <dbReference type="ARBA" id="ARBA00022692"/>
    </source>
</evidence>
<keyword evidence="5" id="KW-1003">Cell membrane</keyword>
<dbReference type="Gene3D" id="1.10.3720.10">
    <property type="entry name" value="MetI-like"/>
    <property type="match status" value="1"/>
</dbReference>
<dbReference type="GO" id="GO:0055085">
    <property type="term" value="P:transmembrane transport"/>
    <property type="evidence" value="ECO:0007669"/>
    <property type="project" value="InterPro"/>
</dbReference>
<evidence type="ECO:0000256" key="6">
    <source>
        <dbReference type="ARBA" id="ARBA00022597"/>
    </source>
</evidence>
<gene>
    <name evidence="13" type="ORF">P409_05785</name>
</gene>
<sequence>MTIKKLNSPNAMLKKSLLCWLALSPLILVVLFPFAVMVATALKPAAEVLSADPSWLPSRIAWENFVTMWQATDFGTALLNSLYAATLATLLALAVSIPAAYAMSRYRFPGQGLYRDFLLVTQMLSPIVLVIGLFRLVAWLGLVGSVDSLVLVYAGFNIAFAVWMLQSYFATIPLDLEEAAWLEGASRFRTVIRVFLPLAAPAMVVTAIFTFINAWNEFAVALSLLRAPETHTLPIKIFSLVAGRYTIEWHHVMAATFVATIPVAIVFAWLQRYLVRGLALGAVK</sequence>
<feature type="transmembrane region" description="Helical" evidence="11">
    <location>
        <begin position="150"/>
        <end position="170"/>
    </location>
</feature>
<evidence type="ECO:0000313" key="13">
    <source>
        <dbReference type="EMBL" id="KGM35219.1"/>
    </source>
</evidence>
<name>A0A0A0DAT3_9PROT</name>
<feature type="domain" description="ABC transmembrane type-1" evidence="12">
    <location>
        <begin position="78"/>
        <end position="270"/>
    </location>
</feature>
<keyword evidence="8 11" id="KW-1133">Transmembrane helix</keyword>
<dbReference type="PANTHER" id="PTHR32243:SF50">
    <property type="entry name" value="MALTOSE_MALTODEXTRIN TRANSPORT SYSTEM PERMEASE PROTEIN MALG"/>
    <property type="match status" value="1"/>
</dbReference>
<keyword evidence="7 11" id="KW-0812">Transmembrane</keyword>
<reference evidence="13 14" key="1">
    <citation type="submission" date="2014-01" db="EMBL/GenBank/DDBJ databases">
        <title>Genome sequence determination for a cystic fibrosis isolate, Inquilinus limosus.</title>
        <authorList>
            <person name="Pino M."/>
            <person name="Di Conza J."/>
            <person name="Gutkind G."/>
        </authorList>
    </citation>
    <scope>NUCLEOTIDE SEQUENCE [LARGE SCALE GENOMIC DNA]</scope>
    <source>
        <strain evidence="13 14">MP06</strain>
    </source>
</reference>
<feature type="transmembrane region" description="Helical" evidence="11">
    <location>
        <begin position="74"/>
        <end position="97"/>
    </location>
</feature>
<evidence type="ECO:0000313" key="14">
    <source>
        <dbReference type="Proteomes" id="UP000029995"/>
    </source>
</evidence>
<dbReference type="OrthoDB" id="9815445at2"/>